<dbReference type="GO" id="GO:0009277">
    <property type="term" value="C:fungal-type cell wall"/>
    <property type="evidence" value="ECO:0007669"/>
    <property type="project" value="TreeGrafter"/>
</dbReference>
<proteinExistence type="predicted"/>
<dbReference type="Gene3D" id="3.20.20.80">
    <property type="entry name" value="Glycosidases"/>
    <property type="match status" value="1"/>
</dbReference>
<accession>A0A2K1QFC3</accession>
<feature type="compositionally biased region" description="Low complexity" evidence="1">
    <location>
        <begin position="165"/>
        <end position="242"/>
    </location>
</feature>
<dbReference type="PANTHER" id="PTHR34154">
    <property type="entry name" value="ALKALI-SENSITIVE LINKAGE PROTEIN 1"/>
    <property type="match status" value="1"/>
</dbReference>
<dbReference type="GO" id="GO:0071966">
    <property type="term" value="P:fungal-type cell wall polysaccharide metabolic process"/>
    <property type="evidence" value="ECO:0007669"/>
    <property type="project" value="TreeGrafter"/>
</dbReference>
<feature type="domain" description="Asl1-like glycosyl hydrolase catalytic" evidence="3">
    <location>
        <begin position="261"/>
        <end position="495"/>
    </location>
</feature>
<dbReference type="InParanoid" id="A0A2K1QFC3"/>
<evidence type="ECO:0000256" key="2">
    <source>
        <dbReference type="SAM" id="SignalP"/>
    </source>
</evidence>
<feature type="signal peptide" evidence="2">
    <location>
        <begin position="1"/>
        <end position="20"/>
    </location>
</feature>
<dbReference type="PANTHER" id="PTHR34154:SF14">
    <property type="entry name" value="ASL1-LIKE GLYCOSYL HYDROLASE CATALYTIC DOMAIN-CONTAINING PROTEIN"/>
    <property type="match status" value="1"/>
</dbReference>
<evidence type="ECO:0000313" key="4">
    <source>
        <dbReference type="EMBL" id="PNS13734.1"/>
    </source>
</evidence>
<feature type="compositionally biased region" description="Low complexity" evidence="1">
    <location>
        <begin position="141"/>
        <end position="158"/>
    </location>
</feature>
<dbReference type="STRING" id="2082308.A0A2K1QFC3"/>
<keyword evidence="2" id="KW-0732">Signal</keyword>
<dbReference type="SUPFAM" id="SSF51445">
    <property type="entry name" value="(Trans)glycosidases"/>
    <property type="match status" value="1"/>
</dbReference>
<reference evidence="4 5" key="1">
    <citation type="submission" date="2017-06" db="EMBL/GenBank/DDBJ databases">
        <title>Draft genome sequence of a variant of Elsinoe murrayae.</title>
        <authorList>
            <person name="Cheng Q."/>
        </authorList>
    </citation>
    <scope>NUCLEOTIDE SEQUENCE [LARGE SCALE GENOMIC DNA]</scope>
    <source>
        <strain evidence="4 5">CQ-2017a</strain>
    </source>
</reference>
<dbReference type="Proteomes" id="UP000243797">
    <property type="component" value="Unassembled WGS sequence"/>
</dbReference>
<dbReference type="AlphaFoldDB" id="A0A2K1QFC3"/>
<comment type="caution">
    <text evidence="4">The sequence shown here is derived from an EMBL/GenBank/DDBJ whole genome shotgun (WGS) entry which is preliminary data.</text>
</comment>
<feature type="region of interest" description="Disordered" evidence="1">
    <location>
        <begin position="114"/>
        <end position="249"/>
    </location>
</feature>
<protein>
    <submittedName>
        <fullName evidence="4">AmmeMemoRadiSam system protein B</fullName>
    </submittedName>
</protein>
<dbReference type="InterPro" id="IPR053183">
    <property type="entry name" value="ASL1"/>
</dbReference>
<dbReference type="Pfam" id="PF11790">
    <property type="entry name" value="Glyco_hydro_cc"/>
    <property type="match status" value="1"/>
</dbReference>
<dbReference type="InterPro" id="IPR017853">
    <property type="entry name" value="GH"/>
</dbReference>
<dbReference type="OrthoDB" id="43654at2759"/>
<name>A0A2K1QFC3_9PEZI</name>
<dbReference type="InterPro" id="IPR024655">
    <property type="entry name" value="Asl1_glyco_hydro_catalytic"/>
</dbReference>
<dbReference type="EMBL" id="NKHZ01000095">
    <property type="protein sequence ID" value="PNS13734.1"/>
    <property type="molecule type" value="Genomic_DNA"/>
</dbReference>
<gene>
    <name evidence="4" type="ORF">CAC42_883</name>
</gene>
<evidence type="ECO:0000256" key="1">
    <source>
        <dbReference type="SAM" id="MobiDB-lite"/>
    </source>
</evidence>
<evidence type="ECO:0000313" key="5">
    <source>
        <dbReference type="Proteomes" id="UP000243797"/>
    </source>
</evidence>
<sequence>MAPVTQLGLVVLATASVALAERHAHARGHRHLNRRQNRPYLTAPYGFTNGTVTVGPTATGVSSDGTSTRTRTLTSTVTQTLTAGGEGELPVEGDSVPSCGATVYVTATNTVTVTASASSASSASPETTASYGDDGDEEETPAPTTPSSTYSAPAASSPVGYAAQSPAETTSTSAAAPVAPASSSSSSSSSSPPSSSPSSSSSEAPVYTAPTSYEAPASSSSAQSTTVDTTSSTSSAASSPTGYSGGSTGSTGLKTKRGCLYESGKNDCSELASQGKLSWITNWAASPAGDSAGLVYIPQLWGQTKVDTATGKVHDYTVGFKDACKKAIDAGAPAVLGFNEPNIASQAGLDAVTAASVWNEHIAPFGKSGAGKMLVSPGVTSESSGPVGQRDFPGLNWLKSFKAQPGVDWDATAVHFYANCNQDDQMDYLKEIVEAANTMFGKPVWVTEYGCAPEMPSPADKQAAFMQASIEYLESKDFVQQYAAFKADTLAGTGAGSTYAALDSKTPS</sequence>
<feature type="compositionally biased region" description="Low complexity" evidence="1">
    <location>
        <begin position="114"/>
        <end position="130"/>
    </location>
</feature>
<feature type="chain" id="PRO_5014449153" evidence="2">
    <location>
        <begin position="21"/>
        <end position="508"/>
    </location>
</feature>
<keyword evidence="5" id="KW-1185">Reference proteome</keyword>
<organism evidence="4 5">
    <name type="scientific">Sphaceloma murrayae</name>
    <dbReference type="NCBI Taxonomy" id="2082308"/>
    <lineage>
        <taxon>Eukaryota</taxon>
        <taxon>Fungi</taxon>
        <taxon>Dikarya</taxon>
        <taxon>Ascomycota</taxon>
        <taxon>Pezizomycotina</taxon>
        <taxon>Dothideomycetes</taxon>
        <taxon>Dothideomycetidae</taxon>
        <taxon>Myriangiales</taxon>
        <taxon>Elsinoaceae</taxon>
        <taxon>Sphaceloma</taxon>
    </lineage>
</organism>
<evidence type="ECO:0000259" key="3">
    <source>
        <dbReference type="Pfam" id="PF11790"/>
    </source>
</evidence>